<dbReference type="AlphaFoldDB" id="A0A8J6UPN3"/>
<dbReference type="InterPro" id="IPR025669">
    <property type="entry name" value="AAA_dom"/>
</dbReference>
<feature type="domain" description="AAA" evidence="1">
    <location>
        <begin position="1"/>
        <end position="166"/>
    </location>
</feature>
<dbReference type="PANTHER" id="PTHR13696">
    <property type="entry name" value="P-LOOP CONTAINING NUCLEOSIDE TRIPHOSPHATE HYDROLASE"/>
    <property type="match status" value="1"/>
</dbReference>
<evidence type="ECO:0000313" key="2">
    <source>
        <dbReference type="EMBL" id="MBD1400859.1"/>
    </source>
</evidence>
<dbReference type="RefSeq" id="WP_191155835.1">
    <property type="nucleotide sequence ID" value="NZ_JACWUN010000009.1"/>
</dbReference>
<dbReference type="PANTHER" id="PTHR13696:SF52">
    <property type="entry name" value="PARA FAMILY PROTEIN CT_582"/>
    <property type="match status" value="1"/>
</dbReference>
<dbReference type="CDD" id="cd02042">
    <property type="entry name" value="ParAB_family"/>
    <property type="match status" value="1"/>
</dbReference>
<proteinExistence type="predicted"/>
<sequence>MKIVACYSFKGGVGKTAAAVNLAYRAAQSGQRTLLIDLDPQGASSFYFRVRPEAGSKWKKQTLEQTDALMGQIRESDYSNLDLIPAQRSLRNLDILLKQTDSRETVLRRLLKKISQDYDLILLDCPPSVSRLAENIFVAADLILVPVIPTPLSERTYDQLVRFFKDKDYDRKKLLPFFSMVDARKQLHRDTALGMRQRYKRILRHAIPYSTDVERMGVHRAPLDLFARGRQANRAYLALWEEVELQLEGIG</sequence>
<accession>A0A8J6UPN3</accession>
<dbReference type="EMBL" id="JACWUN010000009">
    <property type="protein sequence ID" value="MBD1400859.1"/>
    <property type="molecule type" value="Genomic_DNA"/>
</dbReference>
<dbReference type="Gene3D" id="3.40.50.300">
    <property type="entry name" value="P-loop containing nucleotide triphosphate hydrolases"/>
    <property type="match status" value="1"/>
</dbReference>
<dbReference type="Proteomes" id="UP000632828">
    <property type="component" value="Unassembled WGS sequence"/>
</dbReference>
<comment type="caution">
    <text evidence="2">The sequence shown here is derived from an EMBL/GenBank/DDBJ whole genome shotgun (WGS) entry which is preliminary data.</text>
</comment>
<evidence type="ECO:0000313" key="3">
    <source>
        <dbReference type="Proteomes" id="UP000632828"/>
    </source>
</evidence>
<protein>
    <submittedName>
        <fullName evidence="2">ParA family protein</fullName>
    </submittedName>
</protein>
<evidence type="ECO:0000259" key="1">
    <source>
        <dbReference type="Pfam" id="PF13614"/>
    </source>
</evidence>
<keyword evidence="3" id="KW-1185">Reference proteome</keyword>
<dbReference type="InterPro" id="IPR050678">
    <property type="entry name" value="DNA_Partitioning_ATPase"/>
</dbReference>
<gene>
    <name evidence="2" type="ORF">ICT70_09265</name>
</gene>
<dbReference type="InterPro" id="IPR027417">
    <property type="entry name" value="P-loop_NTPase"/>
</dbReference>
<organism evidence="2 3">
    <name type="scientific">Pelovirga terrestris</name>
    <dbReference type="NCBI Taxonomy" id="2771352"/>
    <lineage>
        <taxon>Bacteria</taxon>
        <taxon>Pseudomonadati</taxon>
        <taxon>Thermodesulfobacteriota</taxon>
        <taxon>Desulfuromonadia</taxon>
        <taxon>Geobacterales</taxon>
        <taxon>Geobacteraceae</taxon>
        <taxon>Pelovirga</taxon>
    </lineage>
</organism>
<name>A0A8J6UPN3_9BACT</name>
<reference evidence="2" key="1">
    <citation type="submission" date="2020-09" db="EMBL/GenBank/DDBJ databases">
        <title>Pelobacter alkaliphilus sp. nov., a novel anaerobic arsenate-reducing bacterium from terrestrial mud volcano.</title>
        <authorList>
            <person name="Khomyakova M.A."/>
            <person name="Merkel A.Y."/>
            <person name="Slobodkin A.I."/>
        </authorList>
    </citation>
    <scope>NUCLEOTIDE SEQUENCE</scope>
    <source>
        <strain evidence="2">M08fum</strain>
    </source>
</reference>
<dbReference type="Pfam" id="PF13614">
    <property type="entry name" value="AAA_31"/>
    <property type="match status" value="1"/>
</dbReference>
<dbReference type="SUPFAM" id="SSF52540">
    <property type="entry name" value="P-loop containing nucleoside triphosphate hydrolases"/>
    <property type="match status" value="1"/>
</dbReference>